<feature type="region of interest" description="Disordered" evidence="2">
    <location>
        <begin position="433"/>
        <end position="464"/>
    </location>
</feature>
<feature type="region of interest" description="Disordered" evidence="2">
    <location>
        <begin position="1031"/>
        <end position="1070"/>
    </location>
</feature>
<evidence type="ECO:0000313" key="3">
    <source>
        <dbReference type="EMBL" id="GCB88045.1"/>
    </source>
</evidence>
<proteinExistence type="predicted"/>
<dbReference type="RefSeq" id="WP_020930873.1">
    <property type="nucleotide sequence ID" value="NZ_BHXC01000006.1"/>
</dbReference>
<sequence>MYELNRIRLYNIGPTGARYGDVLLELSEGGSPIPVSTLIPAAGQLFRRPAPATLLVLENGGGKSVLIRMLLSTVLPERQSRKGREALRAYVVSAAAPSHVVMEWVHVRTGETLVTGQVLTPATDGTVERTFYSLSPNAETNLATLPFAEGGRRLRMNAYQDALRRLDAGDKTLRLEVEKRQGEWEKHLRRLGLEPDLFAVQQAMNVDEGDAAEAFKTTTGRQFAQWLLSKAMDAEDFTELGDAFGAYAKNIGRREQLLLDRDFSTATATAAEHLARRHTEQKTAAEAAHHAAKALAHLAAQVRTSVQHADEALHALREDSAMAKENAAQQQQARDEADLLHKEVRRRTLVLRRDAAHSRTVQAEEQLAEERSELAAWAVVPTVLKAATAHEKYRVASELLDDAELAAGAARLRRDQAGACFAGALHRSRQQCAEQADGLDRKSAHSKTAAAEAQRGAAEGEKQATARTVRAELLGQQVERVDSRHKEARRAGLIAEDESVAEADARLRAKAADSKIQATREREECQKLEQEARRLDEAANQLIEPEVRARQAGEAAIRAVEDTQRAAAELAAQTLLRELAELDGDEDAPGSDPAQWLEDNASPLRNLAAAAQASAGQQLDALRADDRADQRLIEALTVEDEALMPPRQAVEDLLELLAEHQITATAGWRALEQLVNPRLQAASIQAHPALVDGIVVADQETLQRARTLLTQMPQLPAAAVLVSTPEPLETEPPQPSSGFVVEPTPALHDSQAAAQLREQAEARIEERRRALHECAERQAAAFQLEGQLTHWLSNHPAGYIEQLRSFANAQSAAAADAKAALDTARATCLQAANTLAARTTTVQDSEQAALEAARAADSFQLLAREAGDADKNRAEIPTLQTEAEEHRTAAQELREAADRLRDQATEYAVQAESLRRDAAAYAARLDKVVYGDQPLTLGPGEHDLAALEIAYHQAAEGFRAVEVGEDLRRRVEEAQKETTDRDAELRREPEETVNRAEALAASAEAGSAETIEATKRRLGRTVRSLETQYRTLSKHSGRLEADATTAGQPSGKPWTTLDADWTPSDPADGTQLTERAASALKNAEALLKTAAETQRATERKLRTSEAASREMTVVHRSLTTATRRLELPSSATPFTGTADEAQQAAEEVIQTHSTATEQLYEAGRAVNEAVVQFREAANQNRFAKLKAPISQQLTEIDTTSLIERADQWTVQLANRAASLTTDLEDSERHRKLLIDQLKHHTNQALALLEKAERLSRLPEGAGAWAKQRILKIGFSTPEPQILAIRIAESLDENARTQPHLPGRDLVLRCVGAAVPRDFKVEILKPDAAGRAEYASISDMSKVFSGGQELTGAIMLYCTLAALRGSTRTGARATSRQGGMLVLDNPIGKANADYLLSLQMNMAAALGVQLIYTTGNMEDRVLATFPLCIRLRNDTDQRTGTRHLHVTDHIAHETTPDEGGATGQLLAARLLVKPRDPHTPLENSDARQENHHDQMATDQ</sequence>
<feature type="coiled-coil region" evidence="1">
    <location>
        <begin position="511"/>
        <end position="538"/>
    </location>
</feature>
<feature type="region of interest" description="Disordered" evidence="2">
    <location>
        <begin position="972"/>
        <end position="994"/>
    </location>
</feature>
<evidence type="ECO:0000313" key="4">
    <source>
        <dbReference type="Proteomes" id="UP000288351"/>
    </source>
</evidence>
<feature type="coiled-coil region" evidence="1">
    <location>
        <begin position="876"/>
        <end position="917"/>
    </location>
</feature>
<dbReference type="Proteomes" id="UP000288351">
    <property type="component" value="Unassembled WGS sequence"/>
</dbReference>
<feature type="region of interest" description="Disordered" evidence="2">
    <location>
        <begin position="1091"/>
        <end position="1110"/>
    </location>
</feature>
<evidence type="ECO:0008006" key="5">
    <source>
        <dbReference type="Google" id="ProtNLM"/>
    </source>
</evidence>
<gene>
    <name evidence="3" type="ORF">SALB_00714</name>
</gene>
<evidence type="ECO:0000256" key="1">
    <source>
        <dbReference type="SAM" id="Coils"/>
    </source>
</evidence>
<comment type="caution">
    <text evidence="3">The sequence shown here is derived from an EMBL/GenBank/DDBJ whole genome shotgun (WGS) entry which is preliminary data.</text>
</comment>
<keyword evidence="1" id="KW-0175">Coiled coil</keyword>
<dbReference type="EMBL" id="BHXC01000006">
    <property type="protein sequence ID" value="GCB88045.1"/>
    <property type="molecule type" value="Genomic_DNA"/>
</dbReference>
<accession>A0A401QRR5</accession>
<reference evidence="3 4" key="1">
    <citation type="journal article" date="2019" name="Microbiol. Resour. Announc.">
        <title>Draft Genome Sequence of the Most Traditional epsilon-Poly-l-Lysine Producer, Streptomyces albulus NBRC14147.</title>
        <authorList>
            <person name="Yamanaka K."/>
            <person name="Hamano Y."/>
        </authorList>
    </citation>
    <scope>NUCLEOTIDE SEQUENCE [LARGE SCALE GENOMIC DNA]</scope>
    <source>
        <strain evidence="3 4">NBRC 14147</strain>
    </source>
</reference>
<organism evidence="3 4">
    <name type="scientific">Streptomyces noursei</name>
    <name type="common">Streptomyces albulus</name>
    <dbReference type="NCBI Taxonomy" id="1971"/>
    <lineage>
        <taxon>Bacteria</taxon>
        <taxon>Bacillati</taxon>
        <taxon>Actinomycetota</taxon>
        <taxon>Actinomycetes</taxon>
        <taxon>Kitasatosporales</taxon>
        <taxon>Streptomycetaceae</taxon>
        <taxon>Streptomyces</taxon>
    </lineage>
</organism>
<protein>
    <recommendedName>
        <fullName evidence="5">Chromosome segregation ATPase</fullName>
    </recommendedName>
</protein>
<evidence type="ECO:0000256" key="2">
    <source>
        <dbReference type="SAM" id="MobiDB-lite"/>
    </source>
</evidence>
<name>A0A401QRR5_STRNR</name>
<feature type="region of interest" description="Disordered" evidence="2">
    <location>
        <begin position="1474"/>
        <end position="1498"/>
    </location>
</feature>